<dbReference type="PROSITE" id="PS50011">
    <property type="entry name" value="PROTEIN_KINASE_DOM"/>
    <property type="match status" value="1"/>
</dbReference>
<organism evidence="5 6">
    <name type="scientific">Deinandra increscens subsp. villosa</name>
    <dbReference type="NCBI Taxonomy" id="3103831"/>
    <lineage>
        <taxon>Eukaryota</taxon>
        <taxon>Viridiplantae</taxon>
        <taxon>Streptophyta</taxon>
        <taxon>Embryophyta</taxon>
        <taxon>Tracheophyta</taxon>
        <taxon>Spermatophyta</taxon>
        <taxon>Magnoliopsida</taxon>
        <taxon>eudicotyledons</taxon>
        <taxon>Gunneridae</taxon>
        <taxon>Pentapetalae</taxon>
        <taxon>asterids</taxon>
        <taxon>campanulids</taxon>
        <taxon>Asterales</taxon>
        <taxon>Asteraceae</taxon>
        <taxon>Asteroideae</taxon>
        <taxon>Heliantheae alliance</taxon>
        <taxon>Madieae</taxon>
        <taxon>Madiinae</taxon>
        <taxon>Deinandra</taxon>
    </lineage>
</organism>
<dbReference type="InterPro" id="IPR011009">
    <property type="entry name" value="Kinase-like_dom_sf"/>
</dbReference>
<feature type="domain" description="Protein kinase" evidence="4">
    <location>
        <begin position="1"/>
        <end position="112"/>
    </location>
</feature>
<evidence type="ECO:0000259" key="4">
    <source>
        <dbReference type="PROSITE" id="PS50011"/>
    </source>
</evidence>
<dbReference type="AlphaFoldDB" id="A0AAP0D234"/>
<dbReference type="GO" id="GO:0004674">
    <property type="term" value="F:protein serine/threonine kinase activity"/>
    <property type="evidence" value="ECO:0007669"/>
    <property type="project" value="UniProtKB-KW"/>
</dbReference>
<keyword evidence="3" id="KW-0067">ATP-binding</keyword>
<dbReference type="Pfam" id="PF00069">
    <property type="entry name" value="Pkinase"/>
    <property type="match status" value="1"/>
</dbReference>
<evidence type="ECO:0000313" key="5">
    <source>
        <dbReference type="EMBL" id="KAK9064745.1"/>
    </source>
</evidence>
<reference evidence="5 6" key="1">
    <citation type="submission" date="2024-04" db="EMBL/GenBank/DDBJ databases">
        <title>The reference genome of an endangered Asteraceae, Deinandra increscens subsp. villosa, native to the Central Coast of California.</title>
        <authorList>
            <person name="Guilliams M."/>
            <person name="Hasenstab-Lehman K."/>
            <person name="Meyer R."/>
            <person name="Mcevoy S."/>
        </authorList>
    </citation>
    <scope>NUCLEOTIDE SEQUENCE [LARGE SCALE GENOMIC DNA]</scope>
    <source>
        <tissue evidence="5">Leaf</tissue>
    </source>
</reference>
<gene>
    <name evidence="5" type="ORF">SSX86_016127</name>
</gene>
<dbReference type="Gene3D" id="1.10.510.10">
    <property type="entry name" value="Transferase(Phosphotransferase) domain 1"/>
    <property type="match status" value="1"/>
</dbReference>
<evidence type="ECO:0000256" key="1">
    <source>
        <dbReference type="ARBA" id="ARBA00022527"/>
    </source>
</evidence>
<dbReference type="PANTHER" id="PTHR47989:SF65">
    <property type="entry name" value="PROTEIN KINASE DOMAIN-CONTAINING PROTEIN"/>
    <property type="match status" value="1"/>
</dbReference>
<dbReference type="PANTHER" id="PTHR47989">
    <property type="entry name" value="OS01G0750732 PROTEIN"/>
    <property type="match status" value="1"/>
</dbReference>
<keyword evidence="1" id="KW-0723">Serine/threonine-protein kinase</keyword>
<dbReference type="Proteomes" id="UP001408789">
    <property type="component" value="Unassembled WGS sequence"/>
</dbReference>
<evidence type="ECO:0000313" key="6">
    <source>
        <dbReference type="Proteomes" id="UP001408789"/>
    </source>
</evidence>
<sequence>MLPLFCNFTGHLTTKCDIYSLGVVLLEIISGRRPFDRTELEESGCFILVKWASSIASDGRDVKEIIDPRLKDNYPPQGASECFSLALRCIAIKPEDRPSSEEVLQRLEQIYALYK</sequence>
<dbReference type="GO" id="GO:0005524">
    <property type="term" value="F:ATP binding"/>
    <property type="evidence" value="ECO:0007669"/>
    <property type="project" value="UniProtKB-KW"/>
</dbReference>
<keyword evidence="2" id="KW-0547">Nucleotide-binding</keyword>
<keyword evidence="1" id="KW-0418">Kinase</keyword>
<name>A0AAP0D234_9ASTR</name>
<keyword evidence="1" id="KW-0808">Transferase</keyword>
<keyword evidence="6" id="KW-1185">Reference proteome</keyword>
<proteinExistence type="predicted"/>
<dbReference type="SUPFAM" id="SSF56112">
    <property type="entry name" value="Protein kinase-like (PK-like)"/>
    <property type="match status" value="1"/>
</dbReference>
<accession>A0AAP0D234</accession>
<evidence type="ECO:0000256" key="2">
    <source>
        <dbReference type="ARBA" id="ARBA00022741"/>
    </source>
</evidence>
<evidence type="ECO:0000256" key="3">
    <source>
        <dbReference type="ARBA" id="ARBA00022840"/>
    </source>
</evidence>
<comment type="caution">
    <text evidence="5">The sequence shown here is derived from an EMBL/GenBank/DDBJ whole genome shotgun (WGS) entry which is preliminary data.</text>
</comment>
<protein>
    <recommendedName>
        <fullName evidence="4">Protein kinase domain-containing protein</fullName>
    </recommendedName>
</protein>
<dbReference type="InterPro" id="IPR000719">
    <property type="entry name" value="Prot_kinase_dom"/>
</dbReference>
<dbReference type="EMBL" id="JBCNJP010000017">
    <property type="protein sequence ID" value="KAK9064745.1"/>
    <property type="molecule type" value="Genomic_DNA"/>
</dbReference>